<proteinExistence type="predicted"/>
<evidence type="ECO:0000313" key="1">
    <source>
        <dbReference type="EMBL" id="GBG60012.1"/>
    </source>
</evidence>
<organism evidence="1 2">
    <name type="scientific">Chara braunii</name>
    <name type="common">Braun's stonewort</name>
    <dbReference type="NCBI Taxonomy" id="69332"/>
    <lineage>
        <taxon>Eukaryota</taxon>
        <taxon>Viridiplantae</taxon>
        <taxon>Streptophyta</taxon>
        <taxon>Charophyceae</taxon>
        <taxon>Charales</taxon>
        <taxon>Characeae</taxon>
        <taxon>Chara</taxon>
    </lineage>
</organism>
<dbReference type="Proteomes" id="UP000265515">
    <property type="component" value="Unassembled WGS sequence"/>
</dbReference>
<name>A0A388JQM8_CHABU</name>
<dbReference type="AlphaFoldDB" id="A0A388JQM8"/>
<sequence>MSSRPSTSVSVSPETHMRLSPEKYMRLAKPFSPCATSVRHHDGQTWIDEAAKEDFDFDEDPWMPVKPYMNRHLDEWNDNDWKAMKHACPWASHYKFANMLEFGSLIPLPDGVLQRKTLDDKGKPIRYHTSFRRRLGCEYITSSPRTWGSSQKQELVDCARHCLFLEHYPPRCLGTSPQALSYCCVRLTDDGCPFARVLCGASSNKSRKLVDAVVLVARNELVLKGSKFMTVMSRPDVDGQSDLVRAGRVICLSLWHEVEEKVSEIRDCIGNSLARSGAFVMMKYMSVFSKNATVHEPQSHIYGSSMNVMYGFGSRPHPRETPYVTRYGRVVRPCV</sequence>
<evidence type="ECO:0000313" key="2">
    <source>
        <dbReference type="Proteomes" id="UP000265515"/>
    </source>
</evidence>
<comment type="caution">
    <text evidence="1">The sequence shown here is derived from an EMBL/GenBank/DDBJ whole genome shotgun (WGS) entry which is preliminary data.</text>
</comment>
<gene>
    <name evidence="1" type="ORF">CBR_g342</name>
</gene>
<reference evidence="1 2" key="1">
    <citation type="journal article" date="2018" name="Cell">
        <title>The Chara Genome: Secondary Complexity and Implications for Plant Terrestrialization.</title>
        <authorList>
            <person name="Nishiyama T."/>
            <person name="Sakayama H."/>
            <person name="Vries J.D."/>
            <person name="Buschmann H."/>
            <person name="Saint-Marcoux D."/>
            <person name="Ullrich K.K."/>
            <person name="Haas F.B."/>
            <person name="Vanderstraeten L."/>
            <person name="Becker D."/>
            <person name="Lang D."/>
            <person name="Vosolsobe S."/>
            <person name="Rombauts S."/>
            <person name="Wilhelmsson P.K.I."/>
            <person name="Janitza P."/>
            <person name="Kern R."/>
            <person name="Heyl A."/>
            <person name="Rumpler F."/>
            <person name="Villalobos L.I.A.C."/>
            <person name="Clay J.M."/>
            <person name="Skokan R."/>
            <person name="Toyoda A."/>
            <person name="Suzuki Y."/>
            <person name="Kagoshima H."/>
            <person name="Schijlen E."/>
            <person name="Tajeshwar N."/>
            <person name="Catarino B."/>
            <person name="Hetherington A.J."/>
            <person name="Saltykova A."/>
            <person name="Bonnot C."/>
            <person name="Breuninger H."/>
            <person name="Symeonidi A."/>
            <person name="Radhakrishnan G.V."/>
            <person name="Van Nieuwerburgh F."/>
            <person name="Deforce D."/>
            <person name="Chang C."/>
            <person name="Karol K.G."/>
            <person name="Hedrich R."/>
            <person name="Ulvskov P."/>
            <person name="Glockner G."/>
            <person name="Delwiche C.F."/>
            <person name="Petrasek J."/>
            <person name="Van de Peer Y."/>
            <person name="Friml J."/>
            <person name="Beilby M."/>
            <person name="Dolan L."/>
            <person name="Kohara Y."/>
            <person name="Sugano S."/>
            <person name="Fujiyama A."/>
            <person name="Delaux P.-M."/>
            <person name="Quint M."/>
            <person name="TheiBen G."/>
            <person name="Hagemann M."/>
            <person name="Harholt J."/>
            <person name="Dunand C."/>
            <person name="Zachgo S."/>
            <person name="Langdale J."/>
            <person name="Maumus F."/>
            <person name="Straeten D.V.D."/>
            <person name="Gould S.B."/>
            <person name="Rensing S.A."/>
        </authorList>
    </citation>
    <scope>NUCLEOTIDE SEQUENCE [LARGE SCALE GENOMIC DNA]</scope>
    <source>
        <strain evidence="1 2">S276</strain>
    </source>
</reference>
<dbReference type="EMBL" id="BFEA01000008">
    <property type="protein sequence ID" value="GBG60012.1"/>
    <property type="molecule type" value="Genomic_DNA"/>
</dbReference>
<dbReference type="Gramene" id="GBG60012">
    <property type="protein sequence ID" value="GBG60012"/>
    <property type="gene ID" value="CBR_g342"/>
</dbReference>
<protein>
    <submittedName>
        <fullName evidence="1">Uncharacterized protein</fullName>
    </submittedName>
</protein>
<accession>A0A388JQM8</accession>
<keyword evidence="2" id="KW-1185">Reference proteome</keyword>